<comment type="caution">
    <text evidence="7">The sequence shown here is derived from an EMBL/GenBank/DDBJ whole genome shotgun (WGS) entry which is preliminary data.</text>
</comment>
<dbReference type="GO" id="GO:0004112">
    <property type="term" value="F:cyclic-nucleotide phosphodiesterase activity"/>
    <property type="evidence" value="ECO:0007669"/>
    <property type="project" value="InterPro"/>
</dbReference>
<dbReference type="Proteomes" id="UP000327039">
    <property type="component" value="Unassembled WGS sequence"/>
</dbReference>
<comment type="similarity">
    <text evidence="4">Belongs to the cyclic nucleotide phosphodiesterase class-III family.</text>
</comment>
<evidence type="ECO:0000256" key="2">
    <source>
        <dbReference type="ARBA" id="ARBA00022801"/>
    </source>
</evidence>
<dbReference type="InterPro" id="IPR004843">
    <property type="entry name" value="Calcineurin-like_PHP"/>
</dbReference>
<protein>
    <submittedName>
        <fullName evidence="7">Phosphodiesterase</fullName>
    </submittedName>
</protein>
<organism evidence="7 8">
    <name type="scientific">Microbacterium radiodurans</name>
    <dbReference type="NCBI Taxonomy" id="661398"/>
    <lineage>
        <taxon>Bacteria</taxon>
        <taxon>Bacillati</taxon>
        <taxon>Actinomycetota</taxon>
        <taxon>Actinomycetes</taxon>
        <taxon>Micrococcales</taxon>
        <taxon>Microbacteriaceae</taxon>
        <taxon>Microbacterium</taxon>
    </lineage>
</organism>
<dbReference type="OrthoDB" id="5241795at2"/>
<keyword evidence="8" id="KW-1185">Reference proteome</keyword>
<dbReference type="AlphaFoldDB" id="A0A5J5ITE4"/>
<keyword evidence="2" id="KW-0378">Hydrolase</keyword>
<dbReference type="SUPFAM" id="SSF56300">
    <property type="entry name" value="Metallo-dependent phosphatases"/>
    <property type="match status" value="1"/>
</dbReference>
<reference evidence="8" key="1">
    <citation type="submission" date="2019-09" db="EMBL/GenBank/DDBJ databases">
        <title>Mumia zhuanghuii sp. nov. isolated from the intestinal contents of plateau pika (Ochotona curzoniae) in the Qinghai-Tibet plateau of China.</title>
        <authorList>
            <person name="Tian Z."/>
        </authorList>
    </citation>
    <scope>NUCLEOTIDE SEQUENCE [LARGE SCALE GENOMIC DNA]</scope>
    <source>
        <strain evidence="8">DSM 25564</strain>
    </source>
</reference>
<dbReference type="Gene3D" id="3.60.21.10">
    <property type="match status" value="1"/>
</dbReference>
<proteinExistence type="inferred from homology"/>
<dbReference type="GO" id="GO:0046872">
    <property type="term" value="F:metal ion binding"/>
    <property type="evidence" value="ECO:0007669"/>
    <property type="project" value="UniProtKB-KW"/>
</dbReference>
<dbReference type="PANTHER" id="PTHR42988:SF2">
    <property type="entry name" value="CYCLIC NUCLEOTIDE PHOSPHODIESTERASE CBUA0032-RELATED"/>
    <property type="match status" value="1"/>
</dbReference>
<evidence type="ECO:0000256" key="3">
    <source>
        <dbReference type="ARBA" id="ARBA00023004"/>
    </source>
</evidence>
<dbReference type="PANTHER" id="PTHR42988">
    <property type="entry name" value="PHOSPHOHYDROLASE"/>
    <property type="match status" value="1"/>
</dbReference>
<evidence type="ECO:0000259" key="6">
    <source>
        <dbReference type="Pfam" id="PF00149"/>
    </source>
</evidence>
<dbReference type="InterPro" id="IPR050884">
    <property type="entry name" value="CNP_phosphodiesterase-III"/>
</dbReference>
<evidence type="ECO:0000313" key="8">
    <source>
        <dbReference type="Proteomes" id="UP000327039"/>
    </source>
</evidence>
<keyword evidence="3" id="KW-0408">Iron</keyword>
<dbReference type="RefSeq" id="WP_150419506.1">
    <property type="nucleotide sequence ID" value="NZ_VYRZ01000002.1"/>
</dbReference>
<gene>
    <name evidence="7" type="ORF">F6B42_10235</name>
</gene>
<sequence>MTTTDPTDASGIPRDDDTDTGARAGTPTAATTVQFGQHAPARRVLVHVSDTHLLAGGAALGGRYDASGNLDATLAAIERTGIRPDALVFTGDLTDLGEPDAYRRLREAVEPVAERLGAPIVWVAGNHDERGPMRAGLWGGAADDESPITAVHDLGGLRLIALDSTVPGWHHGAIDAAQREWLRQVLSEPAPLGTILALHHPPIPSHVPFFDILELRDQPGLAEIVRGTDVRAILAGHLHYSTSGTFAGIPVSVASATCYTMNLQSPADEVNGMDAGSAFQLVHVWDDSVTASVVPVVEADTADHFSPEWLARMSALSPRERLEAFSRKR</sequence>
<dbReference type="CDD" id="cd07402">
    <property type="entry name" value="MPP_GpdQ"/>
    <property type="match status" value="1"/>
</dbReference>
<evidence type="ECO:0000313" key="7">
    <source>
        <dbReference type="EMBL" id="KAA9087311.1"/>
    </source>
</evidence>
<dbReference type="InterPro" id="IPR026575">
    <property type="entry name" value="GpdQ/CpdA-like"/>
</dbReference>
<keyword evidence="1" id="KW-0479">Metal-binding</keyword>
<name>A0A5J5ITE4_9MICO</name>
<evidence type="ECO:0000256" key="1">
    <source>
        <dbReference type="ARBA" id="ARBA00022723"/>
    </source>
</evidence>
<dbReference type="InterPro" id="IPR029052">
    <property type="entry name" value="Metallo-depent_PP-like"/>
</dbReference>
<evidence type="ECO:0000256" key="5">
    <source>
        <dbReference type="SAM" id="MobiDB-lite"/>
    </source>
</evidence>
<dbReference type="Pfam" id="PF00149">
    <property type="entry name" value="Metallophos"/>
    <property type="match status" value="1"/>
</dbReference>
<accession>A0A5J5ITE4</accession>
<feature type="domain" description="Calcineurin-like phosphoesterase" evidence="6">
    <location>
        <begin position="45"/>
        <end position="240"/>
    </location>
</feature>
<feature type="region of interest" description="Disordered" evidence="5">
    <location>
        <begin position="1"/>
        <end position="26"/>
    </location>
</feature>
<evidence type="ECO:0000256" key="4">
    <source>
        <dbReference type="ARBA" id="ARBA00025742"/>
    </source>
</evidence>
<dbReference type="EMBL" id="VYRZ01000002">
    <property type="protein sequence ID" value="KAA9087311.1"/>
    <property type="molecule type" value="Genomic_DNA"/>
</dbReference>